<keyword evidence="5" id="KW-0804">Transcription</keyword>
<dbReference type="PROSITE" id="PS50949">
    <property type="entry name" value="HTH_GNTR"/>
    <property type="match status" value="1"/>
</dbReference>
<dbReference type="SUPFAM" id="SSF46785">
    <property type="entry name" value="Winged helix' DNA-binding domain"/>
    <property type="match status" value="1"/>
</dbReference>
<reference evidence="7 8" key="1">
    <citation type="submission" date="2014-03" db="EMBL/GenBank/DDBJ databases">
        <title>Genome sequence of Bordetella holmseii.</title>
        <authorList>
            <person name="Harvill E."/>
            <person name="Goodfield L.L."/>
            <person name="Ivanov Y."/>
            <person name="Meyer J.A."/>
            <person name="Newth C."/>
            <person name="Cassiday P."/>
            <person name="Tondella M.L."/>
            <person name="Liao P."/>
            <person name="Zimmerman J."/>
            <person name="Meert K."/>
            <person name="Wessel D."/>
            <person name="Berger J."/>
            <person name="Dean J.M."/>
            <person name="Holubkov R."/>
            <person name="Burr J."/>
            <person name="Liu T."/>
            <person name="Brinkac L.M."/>
            <person name="Sanka R."/>
            <person name="Kim M."/>
            <person name="Losada L."/>
        </authorList>
    </citation>
    <scope>NUCLEOTIDE SEQUENCE [LARGE SCALE GENOMIC DNA]</scope>
    <source>
        <strain evidence="7 8">CDC-H585-BH</strain>
    </source>
</reference>
<dbReference type="InterPro" id="IPR036388">
    <property type="entry name" value="WH-like_DNA-bd_sf"/>
</dbReference>
<dbReference type="InterPro" id="IPR036390">
    <property type="entry name" value="WH_DNA-bd_sf"/>
</dbReference>
<dbReference type="GO" id="GO:0003677">
    <property type="term" value="F:DNA binding"/>
    <property type="evidence" value="ECO:0007669"/>
    <property type="project" value="UniProtKB-KW"/>
</dbReference>
<dbReference type="InterPro" id="IPR015424">
    <property type="entry name" value="PyrdxlP-dep_Trfase"/>
</dbReference>
<dbReference type="Pfam" id="PF00155">
    <property type="entry name" value="Aminotran_1_2"/>
    <property type="match status" value="1"/>
</dbReference>
<dbReference type="GeneID" id="93119672"/>
<dbReference type="PANTHER" id="PTHR46577">
    <property type="entry name" value="HTH-TYPE TRANSCRIPTIONAL REGULATORY PROTEIN GABR"/>
    <property type="match status" value="1"/>
</dbReference>
<dbReference type="PATRIC" id="fig|1331206.3.peg.19"/>
<keyword evidence="2" id="KW-0663">Pyridoxal phosphate</keyword>
<organism evidence="7 8">
    <name type="scientific">Bordetella holmesii CDC-H585-BH</name>
    <dbReference type="NCBI Taxonomy" id="1331206"/>
    <lineage>
        <taxon>Bacteria</taxon>
        <taxon>Pseudomonadati</taxon>
        <taxon>Pseudomonadota</taxon>
        <taxon>Betaproteobacteria</taxon>
        <taxon>Burkholderiales</taxon>
        <taxon>Alcaligenaceae</taxon>
        <taxon>Bordetella</taxon>
    </lineage>
</organism>
<dbReference type="InterPro" id="IPR051446">
    <property type="entry name" value="HTH_trans_reg/aminotransferase"/>
</dbReference>
<feature type="domain" description="HTH gntR-type" evidence="6">
    <location>
        <begin position="20"/>
        <end position="87"/>
    </location>
</feature>
<dbReference type="Pfam" id="PF00392">
    <property type="entry name" value="GntR"/>
    <property type="match status" value="1"/>
</dbReference>
<sequence length="485" mass="52923">MEDTLTRLVLLDAPLLPGAVPLQRQLLQRLKTAILEGRLAPGTRLPASRNLAEALSISRNTVSIAYEHLAAEGYVQADRQGTRVATLTRQRRPAATTVSTEPVRVARRLERLVATPRGTGSYLALRPGQPALAHFPAAAWRRALDRAMRDGGGEALAYGEPAGEPHLRAAIARYLGVARGVHCLPEQVIITEGTQEARALAVRLLADPGDIAWVEDPGYRGARTAFFAGDLDVRPKGVDNDGLCVDARDWADAAPRLIYVTPSHQYPTGGVMPAARRLDLIAQARQHQAWIIEDDYDSEFRHHGEPIAAMQGMTPQAPVLYIGSFSKTMFPSLRMGFAVLPECLVDATRIGIAELLRGGHRYEQLALADFIESGEFSRHLGRMRSLYRERQQALRAALTRHLDIDHTVEGGQCGLHLTLRLPVEYPDHLIASAGPAHGMQPQALSAFALAAPQNGLVLGYGNTAADLFDPLSRRLARLITQARQT</sequence>
<protein>
    <submittedName>
        <fullName evidence="7">Transcriptional regulator, GntR family</fullName>
    </submittedName>
</protein>
<accession>A0A158MB33</accession>
<dbReference type="Gene3D" id="1.10.10.10">
    <property type="entry name" value="Winged helix-like DNA-binding domain superfamily/Winged helix DNA-binding domain"/>
    <property type="match status" value="1"/>
</dbReference>
<dbReference type="AlphaFoldDB" id="A0A158MB33"/>
<evidence type="ECO:0000259" key="6">
    <source>
        <dbReference type="PROSITE" id="PS50949"/>
    </source>
</evidence>
<dbReference type="InterPro" id="IPR000524">
    <property type="entry name" value="Tscrpt_reg_HTH_GntR"/>
</dbReference>
<dbReference type="GO" id="GO:0030170">
    <property type="term" value="F:pyridoxal phosphate binding"/>
    <property type="evidence" value="ECO:0007669"/>
    <property type="project" value="InterPro"/>
</dbReference>
<dbReference type="SMART" id="SM00345">
    <property type="entry name" value="HTH_GNTR"/>
    <property type="match status" value="1"/>
</dbReference>
<dbReference type="InterPro" id="IPR004839">
    <property type="entry name" value="Aminotransferase_I/II_large"/>
</dbReference>
<comment type="similarity">
    <text evidence="1">In the C-terminal section; belongs to the class-I pyridoxal-phosphate-dependent aminotransferase family.</text>
</comment>
<proteinExistence type="inferred from homology"/>
<dbReference type="Proteomes" id="UP000026682">
    <property type="component" value="Unassembled WGS sequence"/>
</dbReference>
<dbReference type="CDD" id="cd07377">
    <property type="entry name" value="WHTH_GntR"/>
    <property type="match status" value="1"/>
</dbReference>
<dbReference type="Gene3D" id="3.40.640.10">
    <property type="entry name" value="Type I PLP-dependent aspartate aminotransferase-like (Major domain)"/>
    <property type="match status" value="1"/>
</dbReference>
<evidence type="ECO:0000256" key="5">
    <source>
        <dbReference type="ARBA" id="ARBA00023163"/>
    </source>
</evidence>
<dbReference type="InterPro" id="IPR015421">
    <property type="entry name" value="PyrdxlP-dep_Trfase_major"/>
</dbReference>
<gene>
    <name evidence="7" type="ORF">L497_1508</name>
</gene>
<evidence type="ECO:0000313" key="7">
    <source>
        <dbReference type="EMBL" id="KAL01097.1"/>
    </source>
</evidence>
<dbReference type="STRING" id="35814.BBB42_10845"/>
<keyword evidence="3" id="KW-0805">Transcription regulation</keyword>
<evidence type="ECO:0000256" key="4">
    <source>
        <dbReference type="ARBA" id="ARBA00023125"/>
    </source>
</evidence>
<dbReference type="GO" id="GO:0003700">
    <property type="term" value="F:DNA-binding transcription factor activity"/>
    <property type="evidence" value="ECO:0007669"/>
    <property type="project" value="InterPro"/>
</dbReference>
<dbReference type="CDD" id="cd00609">
    <property type="entry name" value="AAT_like"/>
    <property type="match status" value="1"/>
</dbReference>
<name>A0A158MB33_9BORD</name>
<dbReference type="EMBL" id="JFZZ01000001">
    <property type="protein sequence ID" value="KAL01097.1"/>
    <property type="molecule type" value="Genomic_DNA"/>
</dbReference>
<evidence type="ECO:0000256" key="3">
    <source>
        <dbReference type="ARBA" id="ARBA00023015"/>
    </source>
</evidence>
<evidence type="ECO:0000313" key="8">
    <source>
        <dbReference type="Proteomes" id="UP000026682"/>
    </source>
</evidence>
<dbReference type="PRINTS" id="PR00035">
    <property type="entry name" value="HTHGNTR"/>
</dbReference>
<dbReference type="SUPFAM" id="SSF53383">
    <property type="entry name" value="PLP-dependent transferases"/>
    <property type="match status" value="1"/>
</dbReference>
<dbReference type="PANTHER" id="PTHR46577:SF1">
    <property type="entry name" value="HTH-TYPE TRANSCRIPTIONAL REGULATORY PROTEIN GABR"/>
    <property type="match status" value="1"/>
</dbReference>
<evidence type="ECO:0000256" key="2">
    <source>
        <dbReference type="ARBA" id="ARBA00022898"/>
    </source>
</evidence>
<keyword evidence="4" id="KW-0238">DNA-binding</keyword>
<comment type="caution">
    <text evidence="7">The sequence shown here is derived from an EMBL/GenBank/DDBJ whole genome shotgun (WGS) entry which is preliminary data.</text>
</comment>
<evidence type="ECO:0000256" key="1">
    <source>
        <dbReference type="ARBA" id="ARBA00005384"/>
    </source>
</evidence>
<dbReference type="RefSeq" id="WP_005014278.1">
    <property type="nucleotide sequence ID" value="NZ_JFZZ01000001.1"/>
</dbReference>